<accession>A0AAX3YV18</accession>
<evidence type="ECO:0000313" key="5">
    <source>
        <dbReference type="EMBL" id="WLF52653.1"/>
    </source>
</evidence>
<evidence type="ECO:0000313" key="6">
    <source>
        <dbReference type="Proteomes" id="UP001231166"/>
    </source>
</evidence>
<dbReference type="Pfam" id="PF00196">
    <property type="entry name" value="GerE"/>
    <property type="match status" value="1"/>
</dbReference>
<dbReference type="SUPFAM" id="SSF46894">
    <property type="entry name" value="C-terminal effector domain of the bipartite response regulators"/>
    <property type="match status" value="1"/>
</dbReference>
<dbReference type="EMBL" id="CP130956">
    <property type="protein sequence ID" value="WLF52653.1"/>
    <property type="molecule type" value="Genomic_DNA"/>
</dbReference>
<keyword evidence="3" id="KW-0804">Transcription</keyword>
<evidence type="ECO:0000256" key="1">
    <source>
        <dbReference type="ARBA" id="ARBA00023015"/>
    </source>
</evidence>
<dbReference type="GO" id="GO:0003677">
    <property type="term" value="F:DNA binding"/>
    <property type="evidence" value="ECO:0007669"/>
    <property type="project" value="UniProtKB-KW"/>
</dbReference>
<gene>
    <name evidence="5" type="ORF">Q5707_41050</name>
</gene>
<proteinExistence type="predicted"/>
<keyword evidence="2" id="KW-0238">DNA-binding</keyword>
<keyword evidence="1" id="KW-0805">Transcription regulation</keyword>
<keyword evidence="5" id="KW-0614">Plasmid</keyword>
<name>A0AAX3YV18_RHOOP</name>
<evidence type="ECO:0000259" key="4">
    <source>
        <dbReference type="PROSITE" id="PS50043"/>
    </source>
</evidence>
<dbReference type="PANTHER" id="PTHR44688">
    <property type="entry name" value="DNA-BINDING TRANSCRIPTIONAL ACTIVATOR DEVR_DOSR"/>
    <property type="match status" value="1"/>
</dbReference>
<organism evidence="5 6">
    <name type="scientific">Rhodococcus opacus</name>
    <name type="common">Nocardia opaca</name>
    <dbReference type="NCBI Taxonomy" id="37919"/>
    <lineage>
        <taxon>Bacteria</taxon>
        <taxon>Bacillati</taxon>
        <taxon>Actinomycetota</taxon>
        <taxon>Actinomycetes</taxon>
        <taxon>Mycobacteriales</taxon>
        <taxon>Nocardiaceae</taxon>
        <taxon>Rhodococcus</taxon>
    </lineage>
</organism>
<dbReference type="PRINTS" id="PR00038">
    <property type="entry name" value="HTHLUXR"/>
</dbReference>
<protein>
    <submittedName>
        <fullName evidence="5">Helix-turn-helix transcriptional regulator</fullName>
    </submittedName>
</protein>
<dbReference type="PROSITE" id="PS50043">
    <property type="entry name" value="HTH_LUXR_2"/>
    <property type="match status" value="1"/>
</dbReference>
<feature type="domain" description="HTH luxR-type" evidence="4">
    <location>
        <begin position="1"/>
        <end position="59"/>
    </location>
</feature>
<dbReference type="GO" id="GO:0006355">
    <property type="term" value="P:regulation of DNA-templated transcription"/>
    <property type="evidence" value="ECO:0007669"/>
    <property type="project" value="InterPro"/>
</dbReference>
<evidence type="ECO:0000256" key="3">
    <source>
        <dbReference type="ARBA" id="ARBA00023163"/>
    </source>
</evidence>
<dbReference type="Gene3D" id="1.10.10.10">
    <property type="entry name" value="Winged helix-like DNA-binding domain superfamily/Winged helix DNA-binding domain"/>
    <property type="match status" value="1"/>
</dbReference>
<dbReference type="InterPro" id="IPR016032">
    <property type="entry name" value="Sig_transdc_resp-reg_C-effctor"/>
</dbReference>
<dbReference type="Proteomes" id="UP001231166">
    <property type="component" value="Plasmid pRho-VOC14-L"/>
</dbReference>
<dbReference type="AlphaFoldDB" id="A0AAX3YV18"/>
<dbReference type="InterPro" id="IPR000792">
    <property type="entry name" value="Tscrpt_reg_LuxR_C"/>
</dbReference>
<sequence length="67" mass="7434">MTKREWQVAELVSEGLTNRAVADKLVIAPRTSQGRVEHVLTKLGFTSRAQIAAWGVEQSTRQQPQSS</sequence>
<geneLocation type="plasmid" evidence="5 6">
    <name>pRho-VOC14-L</name>
</geneLocation>
<dbReference type="SMART" id="SM00421">
    <property type="entry name" value="HTH_LUXR"/>
    <property type="match status" value="1"/>
</dbReference>
<dbReference type="PANTHER" id="PTHR44688:SF16">
    <property type="entry name" value="DNA-BINDING TRANSCRIPTIONAL ACTIVATOR DEVR_DOSR"/>
    <property type="match status" value="1"/>
</dbReference>
<dbReference type="RefSeq" id="WP_304711090.1">
    <property type="nucleotide sequence ID" value="NZ_CP130956.1"/>
</dbReference>
<dbReference type="InterPro" id="IPR036388">
    <property type="entry name" value="WH-like_DNA-bd_sf"/>
</dbReference>
<evidence type="ECO:0000256" key="2">
    <source>
        <dbReference type="ARBA" id="ARBA00023125"/>
    </source>
</evidence>
<reference evidence="5" key="1">
    <citation type="submission" date="2023-07" db="EMBL/GenBank/DDBJ databases">
        <title>Genomic analysis of Rhodococcus opacus VOC-14 with glycol ethers degradation activity.</title>
        <authorList>
            <person name="Narkevich D.A."/>
            <person name="Hlushen A.M."/>
            <person name="Akhremchuk A.E."/>
            <person name="Sikolenko M.A."/>
            <person name="Valentovich L.N."/>
        </authorList>
    </citation>
    <scope>NUCLEOTIDE SEQUENCE</scope>
    <source>
        <strain evidence="5">VOC-14</strain>
        <plasmid evidence="5">pRho-VOC14-L</plasmid>
    </source>
</reference>